<evidence type="ECO:0000259" key="1">
    <source>
        <dbReference type="PROSITE" id="PS50801"/>
    </source>
</evidence>
<reference evidence="2" key="1">
    <citation type="submission" date="2006-12" db="EMBL/GenBank/DDBJ databases">
        <title>Complete sequence of Mycobacterium vanbaalenii PYR-1.</title>
        <authorList>
            <consortium name="US DOE Joint Genome Institute"/>
            <person name="Copeland A."/>
            <person name="Lucas S."/>
            <person name="Lapidus A."/>
            <person name="Barry K."/>
            <person name="Detter J.C."/>
            <person name="Glavina del Rio T."/>
            <person name="Hammon N."/>
            <person name="Israni S."/>
            <person name="Dalin E."/>
            <person name="Tice H."/>
            <person name="Pitluck S."/>
            <person name="Singan V."/>
            <person name="Schmutz J."/>
            <person name="Larimer F."/>
            <person name="Land M."/>
            <person name="Hauser L."/>
            <person name="Kyrpides N."/>
            <person name="Anderson I.J."/>
            <person name="Miller C."/>
            <person name="Richardson P."/>
        </authorList>
    </citation>
    <scope>NUCLEOTIDE SEQUENCE [LARGE SCALE GENOMIC DNA]</scope>
    <source>
        <strain evidence="2">PYR-1</strain>
    </source>
</reference>
<gene>
    <name evidence="2" type="ordered locus">Mvan_1932</name>
</gene>
<dbReference type="AlphaFoldDB" id="A1T6F2"/>
<evidence type="ECO:0000313" key="2">
    <source>
        <dbReference type="EMBL" id="ABM12752.1"/>
    </source>
</evidence>
<keyword evidence="3" id="KW-1185">Reference proteome</keyword>
<dbReference type="Pfam" id="PF13466">
    <property type="entry name" value="STAS_2"/>
    <property type="match status" value="1"/>
</dbReference>
<dbReference type="eggNOG" id="COG1366">
    <property type="taxonomic scope" value="Bacteria"/>
</dbReference>
<dbReference type="Proteomes" id="UP000009159">
    <property type="component" value="Chromosome"/>
</dbReference>
<name>A1T6F2_MYCVP</name>
<dbReference type="KEGG" id="mva:Mvan_1932"/>
<dbReference type="STRING" id="350058.Mvan_1932"/>
<dbReference type="EMBL" id="CP000511">
    <property type="protein sequence ID" value="ABM12752.1"/>
    <property type="molecule type" value="Genomic_DNA"/>
</dbReference>
<dbReference type="HOGENOM" id="CLU_115403_12_0_11"/>
<dbReference type="PROSITE" id="PS50801">
    <property type="entry name" value="STAS"/>
    <property type="match status" value="1"/>
</dbReference>
<dbReference type="InterPro" id="IPR036513">
    <property type="entry name" value="STAS_dom_sf"/>
</dbReference>
<organism evidence="2 3">
    <name type="scientific">Mycolicibacterium vanbaalenii (strain DSM 7251 / JCM 13017 / BCRC 16820 / KCTC 9966 / NRRL B-24157 / PYR-1)</name>
    <name type="common">Mycobacterium vanbaalenii</name>
    <dbReference type="NCBI Taxonomy" id="350058"/>
    <lineage>
        <taxon>Bacteria</taxon>
        <taxon>Bacillati</taxon>
        <taxon>Actinomycetota</taxon>
        <taxon>Actinomycetes</taxon>
        <taxon>Mycobacteriales</taxon>
        <taxon>Mycobacteriaceae</taxon>
        <taxon>Mycolicibacterium</taxon>
    </lineage>
</organism>
<proteinExistence type="predicted"/>
<dbReference type="CDD" id="cd07043">
    <property type="entry name" value="STAS_anti-anti-sigma_factors"/>
    <property type="match status" value="1"/>
</dbReference>
<dbReference type="Gene3D" id="3.30.750.24">
    <property type="entry name" value="STAS domain"/>
    <property type="match status" value="1"/>
</dbReference>
<feature type="domain" description="STAS" evidence="1">
    <location>
        <begin position="15"/>
        <end position="69"/>
    </location>
</feature>
<dbReference type="InterPro" id="IPR002645">
    <property type="entry name" value="STAS_dom"/>
</dbReference>
<accession>A1T6F2</accession>
<evidence type="ECO:0000313" key="3">
    <source>
        <dbReference type="Proteomes" id="UP000009159"/>
    </source>
</evidence>
<dbReference type="InterPro" id="IPR058548">
    <property type="entry name" value="MlaB-like_STAS"/>
</dbReference>
<dbReference type="SUPFAM" id="SSF52091">
    <property type="entry name" value="SpoIIaa-like"/>
    <property type="match status" value="1"/>
</dbReference>
<protein>
    <submittedName>
        <fullName evidence="2">Anti-sigma-factor antagonist</fullName>
    </submittedName>
</protein>
<sequence>MMATPLRLRTDRKDDGSVALTAVGELDLSNVADFSEAIDAAVTAGTDGAPLHIDLSAVDYLDSGAINVLFDRADSIELVVNPILLPVLTVSGLTKVTTVKPAGG</sequence>